<feature type="non-terminal residue" evidence="1">
    <location>
        <position position="106"/>
    </location>
</feature>
<protein>
    <submittedName>
        <fullName evidence="1">Uncharacterized protein</fullName>
    </submittedName>
</protein>
<name>X1IGG9_9ZZZZ</name>
<dbReference type="EMBL" id="BARU01022425">
    <property type="protein sequence ID" value="GAH56663.1"/>
    <property type="molecule type" value="Genomic_DNA"/>
</dbReference>
<proteinExistence type="predicted"/>
<gene>
    <name evidence="1" type="ORF">S03H2_36531</name>
</gene>
<sequence length="106" mass="12700">MREKIFITSIGNSRNYMYTDYIFASSDVNSSIPYKHWYSSYALLTYLVGELNWKPKRIFILYPETDEGRKSYHKGWDEKNRESIKDLLQKFCDDDLDEIEVPNIKN</sequence>
<organism evidence="1">
    <name type="scientific">marine sediment metagenome</name>
    <dbReference type="NCBI Taxonomy" id="412755"/>
    <lineage>
        <taxon>unclassified sequences</taxon>
        <taxon>metagenomes</taxon>
        <taxon>ecological metagenomes</taxon>
    </lineage>
</organism>
<accession>X1IGG9</accession>
<comment type="caution">
    <text evidence="1">The sequence shown here is derived from an EMBL/GenBank/DDBJ whole genome shotgun (WGS) entry which is preliminary data.</text>
</comment>
<evidence type="ECO:0000313" key="1">
    <source>
        <dbReference type="EMBL" id="GAH56663.1"/>
    </source>
</evidence>
<reference evidence="1" key="1">
    <citation type="journal article" date="2014" name="Front. Microbiol.">
        <title>High frequency of phylogenetically diverse reductive dehalogenase-homologous genes in deep subseafloor sedimentary metagenomes.</title>
        <authorList>
            <person name="Kawai M."/>
            <person name="Futagami T."/>
            <person name="Toyoda A."/>
            <person name="Takaki Y."/>
            <person name="Nishi S."/>
            <person name="Hori S."/>
            <person name="Arai W."/>
            <person name="Tsubouchi T."/>
            <person name="Morono Y."/>
            <person name="Uchiyama I."/>
            <person name="Ito T."/>
            <person name="Fujiyama A."/>
            <person name="Inagaki F."/>
            <person name="Takami H."/>
        </authorList>
    </citation>
    <scope>NUCLEOTIDE SEQUENCE</scope>
    <source>
        <strain evidence="1">Expedition CK06-06</strain>
    </source>
</reference>
<dbReference type="AlphaFoldDB" id="X1IGG9"/>